<feature type="transmembrane region" description="Helical" evidence="8">
    <location>
        <begin position="363"/>
        <end position="380"/>
    </location>
</feature>
<evidence type="ECO:0000313" key="9">
    <source>
        <dbReference type="EMBL" id="NMJ40076.1"/>
    </source>
</evidence>
<dbReference type="EMBL" id="JABBKX010000001">
    <property type="protein sequence ID" value="NMJ40076.1"/>
    <property type="molecule type" value="Genomic_DNA"/>
</dbReference>
<evidence type="ECO:0000256" key="2">
    <source>
        <dbReference type="ARBA" id="ARBA00022475"/>
    </source>
</evidence>
<dbReference type="Proteomes" id="UP000548582">
    <property type="component" value="Unassembled WGS sequence"/>
</dbReference>
<protein>
    <submittedName>
        <fullName evidence="9">DUF2029 domain-containing protein</fullName>
    </submittedName>
</protein>
<comment type="caution">
    <text evidence="9">The sequence shown here is derived from an EMBL/GenBank/DDBJ whole genome shotgun (WGS) entry which is preliminary data.</text>
</comment>
<keyword evidence="2" id="KW-1003">Cell membrane</keyword>
<evidence type="ECO:0000256" key="7">
    <source>
        <dbReference type="ARBA" id="ARBA00024033"/>
    </source>
</evidence>
<evidence type="ECO:0000256" key="3">
    <source>
        <dbReference type="ARBA" id="ARBA00022679"/>
    </source>
</evidence>
<reference evidence="9 10" key="1">
    <citation type="submission" date="2020-03" db="EMBL/GenBank/DDBJ databases">
        <authorList>
            <person name="Sun Q."/>
        </authorList>
    </citation>
    <scope>NUCLEOTIDE SEQUENCE [LARGE SCALE GENOMIC DNA]</scope>
    <source>
        <strain evidence="9 10">JC162</strain>
    </source>
</reference>
<accession>A0A848E7K7</accession>
<name>A0A848E7K7_9PROT</name>
<dbReference type="AlphaFoldDB" id="A0A848E7K7"/>
<feature type="transmembrane region" description="Helical" evidence="8">
    <location>
        <begin position="270"/>
        <end position="290"/>
    </location>
</feature>
<dbReference type="Pfam" id="PF09594">
    <property type="entry name" value="GT87"/>
    <property type="match status" value="1"/>
</dbReference>
<evidence type="ECO:0000313" key="10">
    <source>
        <dbReference type="Proteomes" id="UP000548582"/>
    </source>
</evidence>
<feature type="transmembrane region" description="Helical" evidence="8">
    <location>
        <begin position="134"/>
        <end position="167"/>
    </location>
</feature>
<dbReference type="GO" id="GO:0005886">
    <property type="term" value="C:plasma membrane"/>
    <property type="evidence" value="ECO:0007669"/>
    <property type="project" value="UniProtKB-SubCell"/>
</dbReference>
<keyword evidence="4 8" id="KW-0812">Transmembrane</keyword>
<feature type="transmembrane region" description="Helical" evidence="8">
    <location>
        <begin position="173"/>
        <end position="198"/>
    </location>
</feature>
<evidence type="ECO:0000256" key="4">
    <source>
        <dbReference type="ARBA" id="ARBA00022692"/>
    </source>
</evidence>
<evidence type="ECO:0000256" key="6">
    <source>
        <dbReference type="ARBA" id="ARBA00023136"/>
    </source>
</evidence>
<gene>
    <name evidence="9" type="ORF">GWK16_02400</name>
</gene>
<feature type="transmembrane region" description="Helical" evidence="8">
    <location>
        <begin position="93"/>
        <end position="122"/>
    </location>
</feature>
<organism evidence="9 10">
    <name type="scientific">Neoroseomonas marina</name>
    <dbReference type="NCBI Taxonomy" id="1232220"/>
    <lineage>
        <taxon>Bacteria</taxon>
        <taxon>Pseudomonadati</taxon>
        <taxon>Pseudomonadota</taxon>
        <taxon>Alphaproteobacteria</taxon>
        <taxon>Acetobacterales</taxon>
        <taxon>Acetobacteraceae</taxon>
        <taxon>Neoroseomonas</taxon>
    </lineage>
</organism>
<comment type="similarity">
    <text evidence="7">Belongs to the glycosyltransferase 87 family.</text>
</comment>
<dbReference type="InterPro" id="IPR018584">
    <property type="entry name" value="GT87"/>
</dbReference>
<keyword evidence="10" id="KW-1185">Reference proteome</keyword>
<proteinExistence type="inferred from homology"/>
<evidence type="ECO:0000256" key="1">
    <source>
        <dbReference type="ARBA" id="ARBA00004651"/>
    </source>
</evidence>
<comment type="subcellular location">
    <subcellularLocation>
        <location evidence="1">Cell membrane</location>
        <topology evidence="1">Multi-pass membrane protein</topology>
    </subcellularLocation>
</comment>
<feature type="transmembrane region" description="Helical" evidence="8">
    <location>
        <begin position="205"/>
        <end position="224"/>
    </location>
</feature>
<feature type="transmembrane region" description="Helical" evidence="8">
    <location>
        <begin position="302"/>
        <end position="319"/>
    </location>
</feature>
<evidence type="ECO:0000256" key="8">
    <source>
        <dbReference type="SAM" id="Phobius"/>
    </source>
</evidence>
<feature type="transmembrane region" description="Helical" evidence="8">
    <location>
        <begin position="7"/>
        <end position="33"/>
    </location>
</feature>
<keyword evidence="6 8" id="KW-0472">Membrane</keyword>
<evidence type="ECO:0000256" key="5">
    <source>
        <dbReference type="ARBA" id="ARBA00022989"/>
    </source>
</evidence>
<dbReference type="RefSeq" id="WP_170052362.1">
    <property type="nucleotide sequence ID" value="NZ_JABBKX010000001.1"/>
</dbReference>
<keyword evidence="5 8" id="KW-1133">Transmembrane helix</keyword>
<sequence length="400" mass="42762">MGRARAVVASGSIVVCAIICVLYALMLLSLTALADRPARADFMAFYEAGRLALAGQAEAAYRWDVMQPFQAALAGIPPEELVDFLGWVNPPHFFFAIMPFSLLPFGWAWFAWVMACAGLFAWSMRAVIPEAAGCAAIVALCTPALFTCALVGQNGILTAALMAWTYALMDRRPALSGVALGLLTYKPQFGLIAPVLLLATRRWTVFVVAGLTAIAAIGLALVLLGPGSFVGFLENIGSNNERYLAAADHGTRRIQSVYAIALTATGRPDVAWAIHGVFALGVAAFVLRLWLRRPEGPQEARAAAAIGASFLMTPFTWIYDAPSLAVAGVFLWRAGLRHGFLAGERLLIILACTVTQVTSFTGPYSAIVPSAWLVLLGLAWRRDRTWRLSQAPTGTSSAGT</sequence>
<keyword evidence="3" id="KW-0808">Transferase</keyword>
<dbReference type="GO" id="GO:0016758">
    <property type="term" value="F:hexosyltransferase activity"/>
    <property type="evidence" value="ECO:0007669"/>
    <property type="project" value="InterPro"/>
</dbReference>